<reference evidence="2" key="1">
    <citation type="submission" date="2016-03" db="EMBL/GenBank/DDBJ databases">
        <authorList>
            <person name="Ploux O."/>
        </authorList>
    </citation>
    <scope>NUCLEOTIDE SEQUENCE [LARGE SCALE GENOMIC DNA]</scope>
    <source>
        <strain evidence="2">UK7</strain>
    </source>
</reference>
<organism evidence="1 2">
    <name type="scientific">Rhynchosporium graminicola</name>
    <dbReference type="NCBI Taxonomy" id="2792576"/>
    <lineage>
        <taxon>Eukaryota</taxon>
        <taxon>Fungi</taxon>
        <taxon>Dikarya</taxon>
        <taxon>Ascomycota</taxon>
        <taxon>Pezizomycotina</taxon>
        <taxon>Leotiomycetes</taxon>
        <taxon>Helotiales</taxon>
        <taxon>Ploettnerulaceae</taxon>
        <taxon>Rhynchosporium</taxon>
    </lineage>
</organism>
<name>A0A1E1KW66_9HELO</name>
<comment type="caution">
    <text evidence="1">The sequence shown here is derived from an EMBL/GenBank/DDBJ whole genome shotgun (WGS) entry which is preliminary data.</text>
</comment>
<dbReference type="InParanoid" id="A0A1E1KW66"/>
<accession>A0A1E1KW66</accession>
<evidence type="ECO:0000313" key="1">
    <source>
        <dbReference type="EMBL" id="CZT02427.1"/>
    </source>
</evidence>
<protein>
    <submittedName>
        <fullName evidence="1">Uncharacterized protein</fullName>
    </submittedName>
</protein>
<keyword evidence="2" id="KW-1185">Reference proteome</keyword>
<evidence type="ECO:0000313" key="2">
    <source>
        <dbReference type="Proteomes" id="UP000178129"/>
    </source>
</evidence>
<dbReference type="AlphaFoldDB" id="A0A1E1KW66"/>
<gene>
    <name evidence="1" type="ORF">RCO7_14691</name>
</gene>
<dbReference type="EMBL" id="FJUW01000025">
    <property type="protein sequence ID" value="CZT02427.1"/>
    <property type="molecule type" value="Genomic_DNA"/>
</dbReference>
<proteinExistence type="predicted"/>
<sequence length="42" mass="4886">MEYLILSDEAAVRARWTSKCFDVISLELHCDSLHVNNVYHCC</sequence>
<dbReference type="Proteomes" id="UP000178129">
    <property type="component" value="Unassembled WGS sequence"/>
</dbReference>